<organism evidence="2 3">
    <name type="scientific">Echinimonas agarilytica</name>
    <dbReference type="NCBI Taxonomy" id="1215918"/>
    <lineage>
        <taxon>Bacteria</taxon>
        <taxon>Pseudomonadati</taxon>
        <taxon>Pseudomonadota</taxon>
        <taxon>Gammaproteobacteria</taxon>
        <taxon>Alteromonadales</taxon>
        <taxon>Echinimonadaceae</taxon>
        <taxon>Echinimonas</taxon>
    </lineage>
</organism>
<dbReference type="PANTHER" id="PTHR28026:SF9">
    <property type="entry name" value="2-HYDROXY-PALMITIC ACID DIOXYGENASE MPO1"/>
    <property type="match status" value="1"/>
</dbReference>
<keyword evidence="1" id="KW-0472">Membrane</keyword>
<evidence type="ECO:0000313" key="2">
    <source>
        <dbReference type="EMBL" id="MCM2679849.1"/>
    </source>
</evidence>
<sequence length="158" mass="18076">MPNASLHQLLDKYGESHQNKTNKLIHWICVPAIFFSVVALVWSIPVPSLFAEAGAWLNWATIALALALFYYVRLSIMMAFGMLLFSGICAWLSFWLQANATIPLWQLALSIFVVAWVGQFIGHHIEGKKPSFFDDFLFLLIGPAWLMHFLYQRLGIRF</sequence>
<feature type="transmembrane region" description="Helical" evidence="1">
    <location>
        <begin position="79"/>
        <end position="96"/>
    </location>
</feature>
<dbReference type="GO" id="GO:0016020">
    <property type="term" value="C:membrane"/>
    <property type="evidence" value="ECO:0007669"/>
    <property type="project" value="GOC"/>
</dbReference>
<dbReference type="EMBL" id="JAMQGP010000003">
    <property type="protein sequence ID" value="MCM2679849.1"/>
    <property type="molecule type" value="Genomic_DNA"/>
</dbReference>
<name>A0AA41W6V4_9GAMM</name>
<dbReference type="Pfam" id="PF06127">
    <property type="entry name" value="Mpo1-like"/>
    <property type="match status" value="1"/>
</dbReference>
<dbReference type="InterPro" id="IPR009305">
    <property type="entry name" value="Mpo1-like"/>
</dbReference>
<feature type="transmembrane region" description="Helical" evidence="1">
    <location>
        <begin position="56"/>
        <end position="72"/>
    </location>
</feature>
<evidence type="ECO:0000256" key="1">
    <source>
        <dbReference type="SAM" id="Phobius"/>
    </source>
</evidence>
<dbReference type="AlphaFoldDB" id="A0AA41W6V4"/>
<dbReference type="GO" id="GO:0046521">
    <property type="term" value="P:sphingoid catabolic process"/>
    <property type="evidence" value="ECO:0007669"/>
    <property type="project" value="TreeGrafter"/>
</dbReference>
<reference evidence="2 3" key="1">
    <citation type="journal article" date="2013" name="Antonie Van Leeuwenhoek">
        <title>Echinimonas agarilytica gen. nov., sp. nov., a new gammaproteobacterium isolated from the sea urchin Strongylocentrotus intermedius.</title>
        <authorList>
            <person name="Nedashkovskaya O.I."/>
            <person name="Stenkova A.M."/>
            <person name="Zhukova N.V."/>
            <person name="Van Trappen S."/>
            <person name="Lee J.S."/>
            <person name="Kim S.B."/>
        </authorList>
    </citation>
    <scope>NUCLEOTIDE SEQUENCE [LARGE SCALE GENOMIC DNA]</scope>
    <source>
        <strain evidence="2 3">KMM 6351</strain>
    </source>
</reference>
<dbReference type="RefSeq" id="WP_251261264.1">
    <property type="nucleotide sequence ID" value="NZ_JAMQGP010000003.1"/>
</dbReference>
<dbReference type="PANTHER" id="PTHR28026">
    <property type="entry name" value="DUF962 DOMAIN PROTEIN (AFU_ORTHOLOGUE AFUA_8G05310)"/>
    <property type="match status" value="1"/>
</dbReference>
<keyword evidence="1" id="KW-0812">Transmembrane</keyword>
<feature type="transmembrane region" description="Helical" evidence="1">
    <location>
        <begin position="102"/>
        <end position="121"/>
    </location>
</feature>
<feature type="transmembrane region" description="Helical" evidence="1">
    <location>
        <begin position="133"/>
        <end position="151"/>
    </location>
</feature>
<comment type="caution">
    <text evidence="2">The sequence shown here is derived from an EMBL/GenBank/DDBJ whole genome shotgun (WGS) entry which is preliminary data.</text>
</comment>
<dbReference type="Proteomes" id="UP001165393">
    <property type="component" value="Unassembled WGS sequence"/>
</dbReference>
<feature type="transmembrane region" description="Helical" evidence="1">
    <location>
        <begin position="24"/>
        <end position="44"/>
    </location>
</feature>
<evidence type="ECO:0000313" key="3">
    <source>
        <dbReference type="Proteomes" id="UP001165393"/>
    </source>
</evidence>
<keyword evidence="1" id="KW-1133">Transmembrane helix</keyword>
<accession>A0AA41W6V4</accession>
<gene>
    <name evidence="2" type="ORF">NAF29_09250</name>
</gene>
<keyword evidence="3" id="KW-1185">Reference proteome</keyword>
<protein>
    <submittedName>
        <fullName evidence="2">DUF962 domain-containing protein</fullName>
    </submittedName>
</protein>
<proteinExistence type="predicted"/>